<gene>
    <name evidence="1" type="ORF">NM208_g5835</name>
</gene>
<evidence type="ECO:0000313" key="1">
    <source>
        <dbReference type="EMBL" id="KAJ3538595.1"/>
    </source>
</evidence>
<evidence type="ECO:0000313" key="2">
    <source>
        <dbReference type="Proteomes" id="UP001148629"/>
    </source>
</evidence>
<comment type="caution">
    <text evidence="1">The sequence shown here is derived from an EMBL/GenBank/DDBJ whole genome shotgun (WGS) entry which is preliminary data.</text>
</comment>
<sequence length="307" mass="33381">MSQTTTTTAPTLVLSSTSPNASKKDASKEDTPKQDACLQGVARGDRQGVLKLRGIPTFTDPFAKRQWIREHMAAAFRFFGRNGYTEGTSGHISVRDPVLPNHFWMNPFAVHFNQLKASDMVLVDAGGYVVEGGNQAMINEAGFMIHSAVHEARPEVISVVHAHSIHGKAWASFGKPIEMLNQDACNVFGKLGVYEDHGGIALAKDEGRAIAKALGPTNAACILQNHGLITCGTTVDEAAFLFYNLDQSCKAQLMAEAAAANGLEKKYIPDDVAQYTASSMQSADNFYNEFQPEFNYVVYESKGEVLQ</sequence>
<organism evidence="1 2">
    <name type="scientific">Fusarium decemcellulare</name>
    <dbReference type="NCBI Taxonomy" id="57161"/>
    <lineage>
        <taxon>Eukaryota</taxon>
        <taxon>Fungi</taxon>
        <taxon>Dikarya</taxon>
        <taxon>Ascomycota</taxon>
        <taxon>Pezizomycotina</taxon>
        <taxon>Sordariomycetes</taxon>
        <taxon>Hypocreomycetidae</taxon>
        <taxon>Hypocreales</taxon>
        <taxon>Nectriaceae</taxon>
        <taxon>Fusarium</taxon>
        <taxon>Fusarium decemcellulare species complex</taxon>
    </lineage>
</organism>
<keyword evidence="2" id="KW-1185">Reference proteome</keyword>
<protein>
    <submittedName>
        <fullName evidence="1">Uncharacterized protein</fullName>
    </submittedName>
</protein>
<name>A0ACC1SFN5_9HYPO</name>
<proteinExistence type="predicted"/>
<reference evidence="1" key="1">
    <citation type="submission" date="2022-08" db="EMBL/GenBank/DDBJ databases">
        <title>Genome Sequence of Fusarium decemcellulare.</title>
        <authorList>
            <person name="Buettner E."/>
        </authorList>
    </citation>
    <scope>NUCLEOTIDE SEQUENCE</scope>
    <source>
        <strain evidence="1">Babe19</strain>
    </source>
</reference>
<accession>A0ACC1SFN5</accession>
<dbReference type="Proteomes" id="UP001148629">
    <property type="component" value="Unassembled WGS sequence"/>
</dbReference>
<dbReference type="EMBL" id="JANRMS010000510">
    <property type="protein sequence ID" value="KAJ3538595.1"/>
    <property type="molecule type" value="Genomic_DNA"/>
</dbReference>